<comment type="caution">
    <text evidence="1">The sequence shown here is derived from an EMBL/GenBank/DDBJ whole genome shotgun (WGS) entry which is preliminary data.</text>
</comment>
<gene>
    <name evidence="1" type="ORF">COU86_04390</name>
</gene>
<evidence type="ECO:0000313" key="2">
    <source>
        <dbReference type="Proteomes" id="UP000231434"/>
    </source>
</evidence>
<dbReference type="Proteomes" id="UP000231434">
    <property type="component" value="Unassembled WGS sequence"/>
</dbReference>
<sequence length="174" mass="20366">MSLDKAEISELVLANRLKLTDFVFDELTFEEKEMIFSAGRDFGFELKEKDEFFQVKPVIDSKKEYQAVIFITGNYSVKSRYLLQTNEGAVTIEVFLYHQDRVKFRVRQIAKKLINKKLVKLYPGCDEEYLYEVLLESSDSLLFERLKKIAKDLPIYQLSFETDGGFEIKEMGIV</sequence>
<accession>A0A2M8KKE4</accession>
<name>A0A2M8KKE4_9BACT</name>
<organism evidence="1 2">
    <name type="scientific">Candidatus Roizmanbacteria bacterium CG10_big_fil_rev_8_21_14_0_10_36_26</name>
    <dbReference type="NCBI Taxonomy" id="1974851"/>
    <lineage>
        <taxon>Bacteria</taxon>
        <taxon>Candidatus Roizmaniibacteriota</taxon>
    </lineage>
</organism>
<evidence type="ECO:0000313" key="1">
    <source>
        <dbReference type="EMBL" id="PJE60397.1"/>
    </source>
</evidence>
<dbReference type="EMBL" id="PFEB01000047">
    <property type="protein sequence ID" value="PJE60397.1"/>
    <property type="molecule type" value="Genomic_DNA"/>
</dbReference>
<protein>
    <submittedName>
        <fullName evidence="1">Uncharacterized protein</fullName>
    </submittedName>
</protein>
<proteinExistence type="predicted"/>
<reference evidence="2" key="1">
    <citation type="submission" date="2017-09" db="EMBL/GenBank/DDBJ databases">
        <title>Depth-based differentiation of microbial function through sediment-hosted aquifers and enrichment of novel symbionts in the deep terrestrial subsurface.</title>
        <authorList>
            <person name="Probst A.J."/>
            <person name="Ladd B."/>
            <person name="Jarett J.K."/>
            <person name="Geller-Mcgrath D.E."/>
            <person name="Sieber C.M.K."/>
            <person name="Emerson J.B."/>
            <person name="Anantharaman K."/>
            <person name="Thomas B.C."/>
            <person name="Malmstrom R."/>
            <person name="Stieglmeier M."/>
            <person name="Klingl A."/>
            <person name="Woyke T."/>
            <person name="Ryan C.M."/>
            <person name="Banfield J.F."/>
        </authorList>
    </citation>
    <scope>NUCLEOTIDE SEQUENCE [LARGE SCALE GENOMIC DNA]</scope>
</reference>
<dbReference type="AlphaFoldDB" id="A0A2M8KKE4"/>